<dbReference type="Proteomes" id="UP000288805">
    <property type="component" value="Unassembled WGS sequence"/>
</dbReference>
<comment type="caution">
    <text evidence="2">The sequence shown here is derived from an EMBL/GenBank/DDBJ whole genome shotgun (WGS) entry which is preliminary data.</text>
</comment>
<feature type="compositionally biased region" description="Basic and acidic residues" evidence="1">
    <location>
        <begin position="12"/>
        <end position="30"/>
    </location>
</feature>
<evidence type="ECO:0008006" key="4">
    <source>
        <dbReference type="Google" id="ProtNLM"/>
    </source>
</evidence>
<gene>
    <name evidence="2" type="ORF">CK203_012090</name>
</gene>
<feature type="region of interest" description="Disordered" evidence="1">
    <location>
        <begin position="1"/>
        <end position="30"/>
    </location>
</feature>
<name>A0A438K055_VITVI</name>
<reference evidence="2 3" key="1">
    <citation type="journal article" date="2018" name="PLoS Genet.">
        <title>Population sequencing reveals clonal diversity and ancestral inbreeding in the grapevine cultivar Chardonnay.</title>
        <authorList>
            <person name="Roach M.J."/>
            <person name="Johnson D.L."/>
            <person name="Bohlmann J."/>
            <person name="van Vuuren H.J."/>
            <person name="Jones S.J."/>
            <person name="Pretorius I.S."/>
            <person name="Schmidt S.A."/>
            <person name="Borneman A.R."/>
        </authorList>
    </citation>
    <scope>NUCLEOTIDE SEQUENCE [LARGE SCALE GENOMIC DNA]</scope>
    <source>
        <strain evidence="3">cv. Chardonnay</strain>
        <tissue evidence="2">Leaf</tissue>
    </source>
</reference>
<evidence type="ECO:0000313" key="2">
    <source>
        <dbReference type="EMBL" id="RVX14596.1"/>
    </source>
</evidence>
<protein>
    <recommendedName>
        <fullName evidence="4">Retrovirus-related Pol polyprotein from transposon TNT 1-94</fullName>
    </recommendedName>
</protein>
<sequence>MKLNGEQQIQKTTRDKSIEPSEFEPRRSKIDRKETNLGDGFYTFLMDEDPRSYKEAITFPDAPFWKEAINSEIESIMYNHTWELVDLPHGAKTIGYKWIFKES</sequence>
<accession>A0A438K055</accession>
<feature type="compositionally biased region" description="Polar residues" evidence="1">
    <location>
        <begin position="1"/>
        <end position="11"/>
    </location>
</feature>
<evidence type="ECO:0000256" key="1">
    <source>
        <dbReference type="SAM" id="MobiDB-lite"/>
    </source>
</evidence>
<proteinExistence type="predicted"/>
<dbReference type="AlphaFoldDB" id="A0A438K055"/>
<organism evidence="2 3">
    <name type="scientific">Vitis vinifera</name>
    <name type="common">Grape</name>
    <dbReference type="NCBI Taxonomy" id="29760"/>
    <lineage>
        <taxon>Eukaryota</taxon>
        <taxon>Viridiplantae</taxon>
        <taxon>Streptophyta</taxon>
        <taxon>Embryophyta</taxon>
        <taxon>Tracheophyta</taxon>
        <taxon>Spermatophyta</taxon>
        <taxon>Magnoliopsida</taxon>
        <taxon>eudicotyledons</taxon>
        <taxon>Gunneridae</taxon>
        <taxon>Pentapetalae</taxon>
        <taxon>rosids</taxon>
        <taxon>Vitales</taxon>
        <taxon>Vitaceae</taxon>
        <taxon>Viteae</taxon>
        <taxon>Vitis</taxon>
    </lineage>
</organism>
<evidence type="ECO:0000313" key="3">
    <source>
        <dbReference type="Proteomes" id="UP000288805"/>
    </source>
</evidence>
<dbReference type="EMBL" id="QGNW01000020">
    <property type="protein sequence ID" value="RVX14596.1"/>
    <property type="molecule type" value="Genomic_DNA"/>
</dbReference>